<dbReference type="SUPFAM" id="SSF47384">
    <property type="entry name" value="Homodimeric domain of signal transducing histidine kinase"/>
    <property type="match status" value="1"/>
</dbReference>
<evidence type="ECO:0000256" key="5">
    <source>
        <dbReference type="ARBA" id="ARBA00023012"/>
    </source>
</evidence>
<dbReference type="SMART" id="SM00387">
    <property type="entry name" value="HATPase_c"/>
    <property type="match status" value="1"/>
</dbReference>
<sequence length="439" mass="48433">MNTDSEKKDIVLIVDDNSNNLGVLYNLLDDASFEVWVAQDGESAIEKVGYALPNLILLDIMMPGIDGFETCDRLKANPLTADIPVIFMSALSDTVDKVKGLSLGAVDYITKPFQQEEVLARVKLHLKLHFLTQKIEKQNQELEQRVQERTAELSQALHNLQQTQVQLVQTEKMSSLGQLVAGVAHEINNPVSFIFGNLTHISEYIKELIAHLKLYQQSYPNRLPQISDHAEEIELNYLLEDLPNVISSMKLGADRISNISVSLRNFSRMDTSNKVAANIHEGLDSTLLILRHRLKGSGDRPAIEVVKEYGNLPLVECYAGQLNQVFMNLIANAIDALEDKMVNSQSAKSANCKITISTELANDNSVKIHIADNGIGIEETVACKLFEAFFTTKPAGKGTGLGLSISYQIVVEKHGGKITCTSTLGQGTDFTVEIPIEQS</sequence>
<feature type="domain" description="Histidine kinase" evidence="8">
    <location>
        <begin position="182"/>
        <end position="438"/>
    </location>
</feature>
<dbReference type="EMBL" id="SRRZ01000121">
    <property type="protein sequence ID" value="NQE37279.1"/>
    <property type="molecule type" value="Genomic_DNA"/>
</dbReference>
<keyword evidence="7" id="KW-0175">Coiled coil</keyword>
<feature type="modified residue" description="4-aspartylphosphate" evidence="6">
    <location>
        <position position="59"/>
    </location>
</feature>
<dbReference type="Proteomes" id="UP000702425">
    <property type="component" value="Unassembled WGS sequence"/>
</dbReference>
<evidence type="ECO:0000259" key="8">
    <source>
        <dbReference type="PROSITE" id="PS50109"/>
    </source>
</evidence>
<evidence type="ECO:0000256" key="7">
    <source>
        <dbReference type="SAM" id="Coils"/>
    </source>
</evidence>
<accession>A0ABX2D3T1</accession>
<evidence type="ECO:0000256" key="1">
    <source>
        <dbReference type="ARBA" id="ARBA00000085"/>
    </source>
</evidence>
<gene>
    <name evidence="10" type="primary">cckA_18</name>
    <name evidence="10" type="ORF">E5S67_05048</name>
</gene>
<dbReference type="InterPro" id="IPR003594">
    <property type="entry name" value="HATPase_dom"/>
</dbReference>
<keyword evidence="11" id="KW-1185">Reference proteome</keyword>
<dbReference type="InterPro" id="IPR001789">
    <property type="entry name" value="Sig_transdc_resp-reg_receiver"/>
</dbReference>
<organism evidence="10 11">
    <name type="scientific">Microcoleus asticus IPMA8</name>
    <dbReference type="NCBI Taxonomy" id="2563858"/>
    <lineage>
        <taxon>Bacteria</taxon>
        <taxon>Bacillati</taxon>
        <taxon>Cyanobacteriota</taxon>
        <taxon>Cyanophyceae</taxon>
        <taxon>Oscillatoriophycideae</taxon>
        <taxon>Oscillatoriales</taxon>
        <taxon>Microcoleaceae</taxon>
        <taxon>Microcoleus</taxon>
        <taxon>Microcoleus asticus</taxon>
    </lineage>
</organism>
<dbReference type="PROSITE" id="PS50110">
    <property type="entry name" value="RESPONSE_REGULATORY"/>
    <property type="match status" value="1"/>
</dbReference>
<dbReference type="PROSITE" id="PS50109">
    <property type="entry name" value="HIS_KIN"/>
    <property type="match status" value="1"/>
</dbReference>
<evidence type="ECO:0000259" key="9">
    <source>
        <dbReference type="PROSITE" id="PS50110"/>
    </source>
</evidence>
<dbReference type="Gene3D" id="3.30.565.10">
    <property type="entry name" value="Histidine kinase-like ATPase, C-terminal domain"/>
    <property type="match status" value="1"/>
</dbReference>
<comment type="caution">
    <text evidence="10">The sequence shown here is derived from an EMBL/GenBank/DDBJ whole genome shotgun (WGS) entry which is preliminary data.</text>
</comment>
<keyword evidence="4 10" id="KW-0808">Transferase</keyword>
<protein>
    <recommendedName>
        <fullName evidence="2">histidine kinase</fullName>
        <ecNumber evidence="2">2.7.13.3</ecNumber>
    </recommendedName>
</protein>
<dbReference type="SUPFAM" id="SSF52172">
    <property type="entry name" value="CheY-like"/>
    <property type="match status" value="1"/>
</dbReference>
<keyword evidence="3 6" id="KW-0597">Phosphoprotein</keyword>
<dbReference type="Gene3D" id="1.10.287.130">
    <property type="match status" value="1"/>
</dbReference>
<dbReference type="InterPro" id="IPR003661">
    <property type="entry name" value="HisK_dim/P_dom"/>
</dbReference>
<evidence type="ECO:0000313" key="11">
    <source>
        <dbReference type="Proteomes" id="UP000702425"/>
    </source>
</evidence>
<dbReference type="CDD" id="cd19920">
    <property type="entry name" value="REC_PA4781-like"/>
    <property type="match status" value="1"/>
</dbReference>
<comment type="catalytic activity">
    <reaction evidence="1">
        <text>ATP + protein L-histidine = ADP + protein N-phospho-L-histidine.</text>
        <dbReference type="EC" id="2.7.13.3"/>
    </reaction>
</comment>
<keyword evidence="4 10" id="KW-0418">Kinase</keyword>
<evidence type="ECO:0000256" key="3">
    <source>
        <dbReference type="ARBA" id="ARBA00022553"/>
    </source>
</evidence>
<dbReference type="Gene3D" id="3.40.50.2300">
    <property type="match status" value="1"/>
</dbReference>
<dbReference type="CDD" id="cd00082">
    <property type="entry name" value="HisKA"/>
    <property type="match status" value="1"/>
</dbReference>
<name>A0ABX2D3T1_9CYAN</name>
<evidence type="ECO:0000256" key="2">
    <source>
        <dbReference type="ARBA" id="ARBA00012438"/>
    </source>
</evidence>
<dbReference type="InterPro" id="IPR004358">
    <property type="entry name" value="Sig_transdc_His_kin-like_C"/>
</dbReference>
<feature type="domain" description="Response regulatory" evidence="9">
    <location>
        <begin position="10"/>
        <end position="126"/>
    </location>
</feature>
<dbReference type="RefSeq" id="WP_172191185.1">
    <property type="nucleotide sequence ID" value="NZ_CAWPPK010000026.1"/>
</dbReference>
<dbReference type="InterPro" id="IPR036097">
    <property type="entry name" value="HisK_dim/P_sf"/>
</dbReference>
<dbReference type="PANTHER" id="PTHR43065">
    <property type="entry name" value="SENSOR HISTIDINE KINASE"/>
    <property type="match status" value="1"/>
</dbReference>
<dbReference type="GO" id="GO:0016301">
    <property type="term" value="F:kinase activity"/>
    <property type="evidence" value="ECO:0007669"/>
    <property type="project" value="UniProtKB-KW"/>
</dbReference>
<dbReference type="SUPFAM" id="SSF55874">
    <property type="entry name" value="ATPase domain of HSP90 chaperone/DNA topoisomerase II/histidine kinase"/>
    <property type="match status" value="1"/>
</dbReference>
<keyword evidence="5" id="KW-0902">Two-component regulatory system</keyword>
<reference evidence="10 11" key="1">
    <citation type="journal article" date="2020" name="Sci. Rep.">
        <title>A novel cyanobacterial geosmin producer, revising GeoA distribution and dispersion patterns in Bacteria.</title>
        <authorList>
            <person name="Churro C."/>
            <person name="Semedo-Aguiar A.P."/>
            <person name="Silva A.D."/>
            <person name="Pereira-Leal J.B."/>
            <person name="Leite R.B."/>
        </authorList>
    </citation>
    <scope>NUCLEOTIDE SEQUENCE [LARGE SCALE GENOMIC DNA]</scope>
    <source>
        <strain evidence="10 11">IPMA8</strain>
    </source>
</reference>
<dbReference type="Pfam" id="PF02518">
    <property type="entry name" value="HATPase_c"/>
    <property type="match status" value="1"/>
</dbReference>
<feature type="coiled-coil region" evidence="7">
    <location>
        <begin position="128"/>
        <end position="163"/>
    </location>
</feature>
<dbReference type="InterPro" id="IPR005467">
    <property type="entry name" value="His_kinase_dom"/>
</dbReference>
<dbReference type="PANTHER" id="PTHR43065:SF50">
    <property type="entry name" value="HISTIDINE KINASE"/>
    <property type="match status" value="1"/>
</dbReference>
<dbReference type="SMART" id="SM00448">
    <property type="entry name" value="REC"/>
    <property type="match status" value="1"/>
</dbReference>
<evidence type="ECO:0000313" key="10">
    <source>
        <dbReference type="EMBL" id="NQE37279.1"/>
    </source>
</evidence>
<evidence type="ECO:0000256" key="4">
    <source>
        <dbReference type="ARBA" id="ARBA00022777"/>
    </source>
</evidence>
<dbReference type="PRINTS" id="PR00344">
    <property type="entry name" value="BCTRLSENSOR"/>
</dbReference>
<evidence type="ECO:0000256" key="6">
    <source>
        <dbReference type="PROSITE-ProRule" id="PRU00169"/>
    </source>
</evidence>
<dbReference type="InterPro" id="IPR036890">
    <property type="entry name" value="HATPase_C_sf"/>
</dbReference>
<proteinExistence type="predicted"/>
<dbReference type="EC" id="2.7.13.3" evidence="2"/>
<dbReference type="Pfam" id="PF00072">
    <property type="entry name" value="Response_reg"/>
    <property type="match status" value="1"/>
</dbReference>
<dbReference type="InterPro" id="IPR011006">
    <property type="entry name" value="CheY-like_superfamily"/>
</dbReference>